<feature type="compositionally biased region" description="Polar residues" evidence="1">
    <location>
        <begin position="38"/>
        <end position="48"/>
    </location>
</feature>
<protein>
    <submittedName>
        <fullName evidence="2">Uncharacterized protein</fullName>
    </submittedName>
</protein>
<gene>
    <name evidence="2" type="ORF">PGTUg99_007502</name>
</gene>
<evidence type="ECO:0000256" key="1">
    <source>
        <dbReference type="SAM" id="MobiDB-lite"/>
    </source>
</evidence>
<proteinExistence type="predicted"/>
<evidence type="ECO:0000313" key="2">
    <source>
        <dbReference type="EMBL" id="KAA1118493.1"/>
    </source>
</evidence>
<accession>A0A5B0QZQ8</accession>
<evidence type="ECO:0000313" key="3">
    <source>
        <dbReference type="Proteomes" id="UP000325313"/>
    </source>
</evidence>
<name>A0A5B0QZQ8_PUCGR</name>
<feature type="region of interest" description="Disordered" evidence="1">
    <location>
        <begin position="26"/>
        <end position="73"/>
    </location>
</feature>
<sequence length="105" mass="11391">MYIIKKWEEGEDDEEALAVLPQHLQLRHSPPPRHDHVSNTTLFGQNGAAQCGPGELSRAPVPDGALGPDSPLGKFIHHQATQAFTQPRAQGFPNHALGLVTNVQT</sequence>
<reference evidence="2 3" key="1">
    <citation type="submission" date="2019-05" db="EMBL/GenBank/DDBJ databases">
        <title>Emergence of the Ug99 lineage of the wheat stem rust pathogen through somatic hybridization.</title>
        <authorList>
            <person name="Li F."/>
            <person name="Upadhyaya N.M."/>
            <person name="Sperschneider J."/>
            <person name="Matny O."/>
            <person name="Nguyen-Phuc H."/>
            <person name="Mago R."/>
            <person name="Raley C."/>
            <person name="Miller M.E."/>
            <person name="Silverstein K.A.T."/>
            <person name="Henningsen E."/>
            <person name="Hirsch C.D."/>
            <person name="Visser B."/>
            <person name="Pretorius Z.A."/>
            <person name="Steffenson B.J."/>
            <person name="Schwessinger B."/>
            <person name="Dodds P.N."/>
            <person name="Figueroa M."/>
        </authorList>
    </citation>
    <scope>NUCLEOTIDE SEQUENCE [LARGE SCALE GENOMIC DNA]</scope>
    <source>
        <strain evidence="2 3">Ug99</strain>
    </source>
</reference>
<organism evidence="2 3">
    <name type="scientific">Puccinia graminis f. sp. tritici</name>
    <dbReference type="NCBI Taxonomy" id="56615"/>
    <lineage>
        <taxon>Eukaryota</taxon>
        <taxon>Fungi</taxon>
        <taxon>Dikarya</taxon>
        <taxon>Basidiomycota</taxon>
        <taxon>Pucciniomycotina</taxon>
        <taxon>Pucciniomycetes</taxon>
        <taxon>Pucciniales</taxon>
        <taxon>Pucciniaceae</taxon>
        <taxon>Puccinia</taxon>
    </lineage>
</organism>
<comment type="caution">
    <text evidence="2">The sequence shown here is derived from an EMBL/GenBank/DDBJ whole genome shotgun (WGS) entry which is preliminary data.</text>
</comment>
<dbReference type="Proteomes" id="UP000325313">
    <property type="component" value="Unassembled WGS sequence"/>
</dbReference>
<dbReference type="AlphaFoldDB" id="A0A5B0QZQ8"/>
<dbReference type="EMBL" id="VDEP01000249">
    <property type="protein sequence ID" value="KAA1118493.1"/>
    <property type="molecule type" value="Genomic_DNA"/>
</dbReference>